<evidence type="ECO:0008006" key="4">
    <source>
        <dbReference type="Google" id="ProtNLM"/>
    </source>
</evidence>
<dbReference type="STRING" id="344612.A1CN08"/>
<dbReference type="OMA" id="GHAHREY"/>
<protein>
    <recommendedName>
        <fullName evidence="4">C6 transcription factor</fullName>
    </recommendedName>
</protein>
<dbReference type="AlphaFoldDB" id="A1CN08"/>
<dbReference type="GeneID" id="4702318"/>
<dbReference type="EMBL" id="DS027058">
    <property type="protein sequence ID" value="EAW08945.1"/>
    <property type="molecule type" value="Genomic_DNA"/>
</dbReference>
<gene>
    <name evidence="2" type="ORF">ACLA_098870</name>
</gene>
<dbReference type="KEGG" id="act:ACLA_098870"/>
<dbReference type="HOGENOM" id="CLU_936822_0_0_1"/>
<evidence type="ECO:0000313" key="3">
    <source>
        <dbReference type="Proteomes" id="UP000006701"/>
    </source>
</evidence>
<dbReference type="VEuPathDB" id="FungiDB:ACLA_098870"/>
<accession>A1CN08</accession>
<feature type="region of interest" description="Disordered" evidence="1">
    <location>
        <begin position="240"/>
        <end position="270"/>
    </location>
</feature>
<proteinExistence type="predicted"/>
<reference evidence="2 3" key="1">
    <citation type="journal article" date="2008" name="PLoS Genet.">
        <title>Genomic islands in the pathogenic filamentous fungus Aspergillus fumigatus.</title>
        <authorList>
            <person name="Fedorova N.D."/>
            <person name="Khaldi N."/>
            <person name="Joardar V.S."/>
            <person name="Maiti R."/>
            <person name="Amedeo P."/>
            <person name="Anderson M.J."/>
            <person name="Crabtree J."/>
            <person name="Silva J.C."/>
            <person name="Badger J.H."/>
            <person name="Albarraq A."/>
            <person name="Angiuoli S."/>
            <person name="Bussey H."/>
            <person name="Bowyer P."/>
            <person name="Cotty P.J."/>
            <person name="Dyer P.S."/>
            <person name="Egan A."/>
            <person name="Galens K."/>
            <person name="Fraser-Liggett C.M."/>
            <person name="Haas B.J."/>
            <person name="Inman J.M."/>
            <person name="Kent R."/>
            <person name="Lemieux S."/>
            <person name="Malavazi I."/>
            <person name="Orvis J."/>
            <person name="Roemer T."/>
            <person name="Ronning C.M."/>
            <person name="Sundaram J.P."/>
            <person name="Sutton G."/>
            <person name="Turner G."/>
            <person name="Venter J.C."/>
            <person name="White O.R."/>
            <person name="Whitty B.R."/>
            <person name="Youngman P."/>
            <person name="Wolfe K.H."/>
            <person name="Goldman G.H."/>
            <person name="Wortman J.R."/>
            <person name="Jiang B."/>
            <person name="Denning D.W."/>
            <person name="Nierman W.C."/>
        </authorList>
    </citation>
    <scope>NUCLEOTIDE SEQUENCE [LARGE SCALE GENOMIC DNA]</scope>
    <source>
        <strain evidence="3">ATCC 1007 / CBS 513.65 / DSM 816 / NCTC 3887 / NRRL 1</strain>
    </source>
</reference>
<dbReference type="Proteomes" id="UP000006701">
    <property type="component" value="Unassembled WGS sequence"/>
</dbReference>
<dbReference type="OrthoDB" id="4330117at2759"/>
<evidence type="ECO:0000256" key="1">
    <source>
        <dbReference type="SAM" id="MobiDB-lite"/>
    </source>
</evidence>
<keyword evidence="3" id="KW-1185">Reference proteome</keyword>
<evidence type="ECO:0000313" key="2">
    <source>
        <dbReference type="EMBL" id="EAW08945.1"/>
    </source>
</evidence>
<name>A1CN08_ASPCL</name>
<organism evidence="2 3">
    <name type="scientific">Aspergillus clavatus (strain ATCC 1007 / CBS 513.65 / DSM 816 / NCTC 3887 / NRRL 1 / QM 1276 / 107)</name>
    <dbReference type="NCBI Taxonomy" id="344612"/>
    <lineage>
        <taxon>Eukaryota</taxon>
        <taxon>Fungi</taxon>
        <taxon>Dikarya</taxon>
        <taxon>Ascomycota</taxon>
        <taxon>Pezizomycotina</taxon>
        <taxon>Eurotiomycetes</taxon>
        <taxon>Eurotiomycetidae</taxon>
        <taxon>Eurotiales</taxon>
        <taxon>Aspergillaceae</taxon>
        <taxon>Aspergillus</taxon>
        <taxon>Aspergillus subgen. Fumigati</taxon>
    </lineage>
</organism>
<dbReference type="RefSeq" id="XP_001270371.1">
    <property type="nucleotide sequence ID" value="XM_001270370.1"/>
</dbReference>
<sequence length="297" mass="31663">MTTKVLGETVQQNADTGPALLPEAASGNTLNWDWQLYTSDFGHSTNEGESTGGNAQQAYHPVESHRLRDKGEIPGPSEIGETGLGTREKVAPVQTGTDELLRLQSQLSHLLSDAAGSSTGHPPAVDEVLLVCKDLLELLQKHSASFSAAGLCHGDQRARSNPSEMSCITVSRVATSYAYALQLLDLSVDSLTCQTSTPSALVSLGHFNLASQPAMGTSIVAYIISVMVHRLRDAITLLTPEGKGNEELPQRTPPPYPSPAGGTQTTTTTSPIHTAVNMVAEKEIALLRRLSKFIINR</sequence>